<accession>A0A8S5R7A6</accession>
<dbReference type="EMBL" id="BK015824">
    <property type="protein sequence ID" value="DAE26953.1"/>
    <property type="molecule type" value="Genomic_DNA"/>
</dbReference>
<organism evidence="1">
    <name type="scientific">virus sp. ct6Ax4</name>
    <dbReference type="NCBI Taxonomy" id="2826791"/>
    <lineage>
        <taxon>Viruses</taxon>
    </lineage>
</organism>
<reference evidence="1" key="1">
    <citation type="journal article" date="2021" name="Proc. Natl. Acad. Sci. U.S.A.">
        <title>A Catalog of Tens of Thousands of Viruses from Human Metagenomes Reveals Hidden Associations with Chronic Diseases.</title>
        <authorList>
            <person name="Tisza M.J."/>
            <person name="Buck C.B."/>
        </authorList>
    </citation>
    <scope>NUCLEOTIDE SEQUENCE</scope>
    <source>
        <strain evidence="1">Ct6Ax4</strain>
    </source>
</reference>
<name>A0A8S5R7A6_9VIRU</name>
<evidence type="ECO:0000313" key="1">
    <source>
        <dbReference type="EMBL" id="DAE26953.1"/>
    </source>
</evidence>
<proteinExistence type="predicted"/>
<sequence length="32" mass="3804">MGNTTYYYTIKLCMCTARHLHPSFIVRQGMYC</sequence>
<protein>
    <submittedName>
        <fullName evidence="1">Uncharacterized protein</fullName>
    </submittedName>
</protein>